<feature type="transmembrane region" description="Helical" evidence="9">
    <location>
        <begin position="212"/>
        <end position="233"/>
    </location>
</feature>
<evidence type="ECO:0000256" key="6">
    <source>
        <dbReference type="ARBA" id="ARBA00022989"/>
    </source>
</evidence>
<dbReference type="GO" id="GO:0015648">
    <property type="term" value="F:lipid-linked peptidoglycan transporter activity"/>
    <property type="evidence" value="ECO:0007669"/>
    <property type="project" value="TreeGrafter"/>
</dbReference>
<sequence length="603" mass="61267">MGAARRAQTLVGAALLVTVVTLASRVVGFGRWLAQGAFVGTGGVDTLFNAANLLPNVLFEVAAGGALAGAVVPLLSGPLSRVAFTAEGSERARQDASRIASALLGWTLVVLVPLAAVMALLARPIVEVFDLFDPLLEDVAAGFLRVFAVQVPLYGLAVVLGGVLQAHKRFFWPAFAPLVSSVVVIVVYAVFGELARGNQQDVAQLPAMALDWLAWGTTAGVAFLALPLVVPVWRTGVRLRPTLRFPGGEGRRAARLAFAGVGALVAQQLSVVLVMRAANGAGGSGAFTVYLYAQAVYLLPYAVLAFPIATSAFPRFAEHAHAGRLPELRDLVARTTRTLLLVVAVGVAALVAAAPLVQGVFDLLVRGDAPGLSATLTWMAPGLMGYALILHLSRALYAVDRGRAAVVATAAGWGVVALGAELVRTLAGPCAPEAVEGVARQAGEVCQAGVLSALGGAGTAGMTVAAAGLLLAVRRHLGAAAVAGVGRALLVLAIGATTGSLAGRWSGRALESVVPVSGAFRSTDGRLDRHFDAEVFGAYLGIGLAAGLVAAAVVLAATALLDRDLRARVGSGVGRLVGKARRRPGTGGGTPGPPSGDTPDGGL</sequence>
<feature type="transmembrane region" description="Helical" evidence="9">
    <location>
        <begin position="99"/>
        <end position="122"/>
    </location>
</feature>
<gene>
    <name evidence="10" type="ORF">L1785_11095</name>
</gene>
<keyword evidence="4" id="KW-0133">Cell shape</keyword>
<dbReference type="GO" id="GO:0008360">
    <property type="term" value="P:regulation of cell shape"/>
    <property type="evidence" value="ECO:0007669"/>
    <property type="project" value="UniProtKB-KW"/>
</dbReference>
<keyword evidence="2" id="KW-1003">Cell membrane</keyword>
<dbReference type="GO" id="GO:0009252">
    <property type="term" value="P:peptidoglycan biosynthetic process"/>
    <property type="evidence" value="ECO:0007669"/>
    <property type="project" value="UniProtKB-KW"/>
</dbReference>
<feature type="transmembrane region" description="Helical" evidence="9">
    <location>
        <begin position="369"/>
        <end position="392"/>
    </location>
</feature>
<feature type="transmembrane region" description="Helical" evidence="9">
    <location>
        <begin position="142"/>
        <end position="163"/>
    </location>
</feature>
<feature type="transmembrane region" description="Helical" evidence="9">
    <location>
        <begin position="447"/>
        <end position="473"/>
    </location>
</feature>
<feature type="transmembrane region" description="Helical" evidence="9">
    <location>
        <begin position="404"/>
        <end position="427"/>
    </location>
</feature>
<feature type="transmembrane region" description="Helical" evidence="9">
    <location>
        <begin position="536"/>
        <end position="561"/>
    </location>
</feature>
<feature type="transmembrane region" description="Helical" evidence="9">
    <location>
        <begin position="295"/>
        <end position="317"/>
    </location>
</feature>
<organism evidence="10 11">
    <name type="scientific">Antribacter soli</name>
    <dbReference type="NCBI Taxonomy" id="2910976"/>
    <lineage>
        <taxon>Bacteria</taxon>
        <taxon>Bacillati</taxon>
        <taxon>Actinomycetota</taxon>
        <taxon>Actinomycetes</taxon>
        <taxon>Micrococcales</taxon>
        <taxon>Promicromonosporaceae</taxon>
        <taxon>Antribacter</taxon>
    </lineage>
</organism>
<feature type="transmembrane region" description="Helical" evidence="9">
    <location>
        <begin position="170"/>
        <end position="192"/>
    </location>
</feature>
<accession>A0AA41QG23</accession>
<evidence type="ECO:0000256" key="5">
    <source>
        <dbReference type="ARBA" id="ARBA00022984"/>
    </source>
</evidence>
<evidence type="ECO:0000256" key="1">
    <source>
        <dbReference type="ARBA" id="ARBA00004651"/>
    </source>
</evidence>
<dbReference type="GO" id="GO:0034204">
    <property type="term" value="P:lipid translocation"/>
    <property type="evidence" value="ECO:0007669"/>
    <property type="project" value="TreeGrafter"/>
</dbReference>
<proteinExistence type="predicted"/>
<evidence type="ECO:0000256" key="8">
    <source>
        <dbReference type="SAM" id="MobiDB-lite"/>
    </source>
</evidence>
<dbReference type="Pfam" id="PF03023">
    <property type="entry name" value="MurJ"/>
    <property type="match status" value="1"/>
</dbReference>
<dbReference type="PANTHER" id="PTHR47019">
    <property type="entry name" value="LIPID II FLIPPASE MURJ"/>
    <property type="match status" value="1"/>
</dbReference>
<feature type="transmembrane region" description="Helical" evidence="9">
    <location>
        <begin position="480"/>
        <end position="502"/>
    </location>
</feature>
<dbReference type="Proteomes" id="UP001165405">
    <property type="component" value="Unassembled WGS sequence"/>
</dbReference>
<evidence type="ECO:0000256" key="2">
    <source>
        <dbReference type="ARBA" id="ARBA00022475"/>
    </source>
</evidence>
<reference evidence="10" key="1">
    <citation type="submission" date="2022-01" db="EMBL/GenBank/DDBJ databases">
        <title>Antribacter sp. nov., isolated from Guizhou of China.</title>
        <authorList>
            <person name="Chengliang C."/>
            <person name="Ya Z."/>
        </authorList>
    </citation>
    <scope>NUCLEOTIDE SEQUENCE</scope>
    <source>
        <strain evidence="10">KLBMP 9083</strain>
    </source>
</reference>
<comment type="caution">
    <text evidence="10">The sequence shown here is derived from an EMBL/GenBank/DDBJ whole genome shotgun (WGS) entry which is preliminary data.</text>
</comment>
<dbReference type="RefSeq" id="WP_236089327.1">
    <property type="nucleotide sequence ID" value="NZ_JAKGSG010000032.1"/>
</dbReference>
<dbReference type="InterPro" id="IPR051050">
    <property type="entry name" value="Lipid_II_flippase_MurJ/MviN"/>
</dbReference>
<keyword evidence="7 9" id="KW-0472">Membrane</keyword>
<dbReference type="PANTHER" id="PTHR47019:SF1">
    <property type="entry name" value="LIPID II FLIPPASE MURJ"/>
    <property type="match status" value="1"/>
</dbReference>
<keyword evidence="6 9" id="KW-1133">Transmembrane helix</keyword>
<dbReference type="PRINTS" id="PR01806">
    <property type="entry name" value="VIRFACTRMVIN"/>
</dbReference>
<evidence type="ECO:0000313" key="11">
    <source>
        <dbReference type="Proteomes" id="UP001165405"/>
    </source>
</evidence>
<feature type="transmembrane region" description="Helical" evidence="9">
    <location>
        <begin position="57"/>
        <end position="79"/>
    </location>
</feature>
<dbReference type="EMBL" id="JAKGSG010000032">
    <property type="protein sequence ID" value="MCF4121527.1"/>
    <property type="molecule type" value="Genomic_DNA"/>
</dbReference>
<feature type="region of interest" description="Disordered" evidence="8">
    <location>
        <begin position="578"/>
        <end position="603"/>
    </location>
</feature>
<evidence type="ECO:0000256" key="7">
    <source>
        <dbReference type="ARBA" id="ARBA00023136"/>
    </source>
</evidence>
<keyword evidence="3 9" id="KW-0812">Transmembrane</keyword>
<evidence type="ECO:0000256" key="3">
    <source>
        <dbReference type="ARBA" id="ARBA00022692"/>
    </source>
</evidence>
<evidence type="ECO:0000313" key="10">
    <source>
        <dbReference type="EMBL" id="MCF4121527.1"/>
    </source>
</evidence>
<dbReference type="AlphaFoldDB" id="A0AA41QG23"/>
<dbReference type="GO" id="GO:0005886">
    <property type="term" value="C:plasma membrane"/>
    <property type="evidence" value="ECO:0007669"/>
    <property type="project" value="UniProtKB-SubCell"/>
</dbReference>
<keyword evidence="11" id="KW-1185">Reference proteome</keyword>
<evidence type="ECO:0000256" key="9">
    <source>
        <dbReference type="SAM" id="Phobius"/>
    </source>
</evidence>
<comment type="subcellular location">
    <subcellularLocation>
        <location evidence="1">Cell membrane</location>
        <topology evidence="1">Multi-pass membrane protein</topology>
    </subcellularLocation>
</comment>
<evidence type="ECO:0000256" key="4">
    <source>
        <dbReference type="ARBA" id="ARBA00022960"/>
    </source>
</evidence>
<dbReference type="InterPro" id="IPR004268">
    <property type="entry name" value="MurJ"/>
</dbReference>
<keyword evidence="5" id="KW-0573">Peptidoglycan synthesis</keyword>
<name>A0AA41QG23_9MICO</name>
<protein>
    <submittedName>
        <fullName evidence="10">Virulence factor MviN</fullName>
    </submittedName>
</protein>
<feature type="transmembrane region" description="Helical" evidence="9">
    <location>
        <begin position="254"/>
        <end position="275"/>
    </location>
</feature>
<feature type="transmembrane region" description="Helical" evidence="9">
    <location>
        <begin position="338"/>
        <end position="357"/>
    </location>
</feature>